<protein>
    <recommendedName>
        <fullName evidence="11">PDZ GRASP-type domain-containing protein</fullName>
    </recommendedName>
</protein>
<evidence type="ECO:0000256" key="8">
    <source>
        <dbReference type="ARBA" id="ARBA00023288"/>
    </source>
</evidence>
<feature type="region of interest" description="Disordered" evidence="10">
    <location>
        <begin position="106"/>
        <end position="151"/>
    </location>
</feature>
<sequence length="553" mass="58412">MFKESGGRGRCLRRPVAAGDVSGVPAEGGDVSGVPAEGGDVSGVLAEGGDVSGVPAAAGDVSGVRRKGAMFTETSGSGRCLRSPAEGGDVSGDQWQRAMFPESQRKGAMFPESQRKGAMFPESGGRGRGSLEVRSGGAPSPRMGGSQSSGSEGYHVYGIQDNSPAQIAGLEPFFDFILAIGNTRLNKDNDTFKDLLVVNVEKPVKLEVYNMKAARIREVEVIPNNMWGGQGLLGASVRFCSFEGAHEHIWHVLDVEPNSPAAMAGLKPQTDYIIGADQVLQETEDFFNLIESYEGKQLKLMVYNSETDAIREVVVTPNGAWGGEGSLGCGIGYGYLHRIPSHPVVPKQKVEIPPPPVASTPPQNLEKGYTEAPLITPSSPVVGTSECPDLEQGLTNLTMESSLLPPPPIQRVMDPGFPPGSTDIPEARDLSDVLKVAVTSPSSLIFNTITERNTGTNGVLINEELDLHSDHMIGGVPEDLSSVSAELCAAASMEQGLDPESSSMFDLTVPSLPTSAETQVDADCTESEPADLVECLPQGQDETCDISVTEEEA</sequence>
<dbReference type="GO" id="GO:0007030">
    <property type="term" value="P:Golgi organization"/>
    <property type="evidence" value="ECO:0007669"/>
    <property type="project" value="TreeGrafter"/>
</dbReference>
<evidence type="ECO:0000256" key="1">
    <source>
        <dbReference type="ARBA" id="ARBA00004394"/>
    </source>
</evidence>
<proteinExistence type="inferred from homology"/>
<comment type="subcellular location">
    <subcellularLocation>
        <location evidence="1">Golgi apparatus membrane</location>
    </subcellularLocation>
</comment>
<dbReference type="Proteomes" id="UP000287033">
    <property type="component" value="Unassembled WGS sequence"/>
</dbReference>
<dbReference type="EMBL" id="BEZZ01000243">
    <property type="protein sequence ID" value="GCC29262.1"/>
    <property type="molecule type" value="Genomic_DNA"/>
</dbReference>
<dbReference type="GO" id="GO:0046872">
    <property type="term" value="F:metal ion binding"/>
    <property type="evidence" value="ECO:0007669"/>
    <property type="project" value="UniProtKB-KW"/>
</dbReference>
<feature type="binding site" evidence="9">
    <location>
        <position position="155"/>
    </location>
    <ligand>
        <name>Zn(2+)</name>
        <dbReference type="ChEBI" id="CHEBI:29105"/>
    </ligand>
</feature>
<feature type="region of interest" description="Disordered" evidence="10">
    <location>
        <begin position="1"/>
        <end position="40"/>
    </location>
</feature>
<dbReference type="AlphaFoldDB" id="A0A401SFR4"/>
<keyword evidence="7" id="KW-0472">Membrane</keyword>
<evidence type="ECO:0000256" key="5">
    <source>
        <dbReference type="ARBA" id="ARBA00022737"/>
    </source>
</evidence>
<comment type="caution">
    <text evidence="12">The sequence shown here is derived from an EMBL/GenBank/DDBJ whole genome shotgun (WGS) entry which is preliminary data.</text>
</comment>
<keyword evidence="9" id="KW-0479">Metal-binding</keyword>
<name>A0A401SFR4_CHIPU</name>
<dbReference type="OrthoDB" id="3318at2759"/>
<dbReference type="FunFam" id="2.30.42.10:FF:000026">
    <property type="entry name" value="Golgi reassembly stacking protein 2"/>
    <property type="match status" value="1"/>
</dbReference>
<dbReference type="InterPro" id="IPR036034">
    <property type="entry name" value="PDZ_sf"/>
</dbReference>
<gene>
    <name evidence="12" type="ORF">chiPu_0007700</name>
</gene>
<feature type="domain" description="PDZ GRASP-type" evidence="11">
    <location>
        <begin position="152"/>
        <end position="242"/>
    </location>
</feature>
<comment type="similarity">
    <text evidence="2">Belongs to the GORASP family.</text>
</comment>
<evidence type="ECO:0000256" key="9">
    <source>
        <dbReference type="PIRSR" id="PIRSR607583-1"/>
    </source>
</evidence>
<evidence type="ECO:0000256" key="3">
    <source>
        <dbReference type="ARBA" id="ARBA00022553"/>
    </source>
</evidence>
<accession>A0A401SFR4</accession>
<dbReference type="PANTHER" id="PTHR12893">
    <property type="entry name" value="GOLGI REASSEMBLY STACKING PROTEIN GRASP"/>
    <property type="match status" value="1"/>
</dbReference>
<keyword evidence="6" id="KW-0333">Golgi apparatus</keyword>
<feature type="binding site" evidence="9">
    <location>
        <position position="240"/>
    </location>
    <ligand>
        <name>Zn(2+)</name>
        <dbReference type="ChEBI" id="CHEBI:29105"/>
    </ligand>
</feature>
<dbReference type="FunFam" id="2.30.42.10:FF:000056">
    <property type="entry name" value="Golgi reassembly-stacking protein 2 isoform 1"/>
    <property type="match status" value="1"/>
</dbReference>
<dbReference type="GO" id="GO:0000139">
    <property type="term" value="C:Golgi membrane"/>
    <property type="evidence" value="ECO:0007669"/>
    <property type="project" value="UniProtKB-SubCell"/>
</dbReference>
<dbReference type="Gene3D" id="2.30.42.10">
    <property type="match status" value="2"/>
</dbReference>
<evidence type="ECO:0000313" key="12">
    <source>
        <dbReference type="EMBL" id="GCC29262.1"/>
    </source>
</evidence>
<dbReference type="PROSITE" id="PS51865">
    <property type="entry name" value="PDZ_GRASP"/>
    <property type="match status" value="2"/>
</dbReference>
<keyword evidence="3" id="KW-0597">Phosphoprotein</keyword>
<dbReference type="InterPro" id="IPR007583">
    <property type="entry name" value="GRASP55_65"/>
</dbReference>
<evidence type="ECO:0000256" key="4">
    <source>
        <dbReference type="ARBA" id="ARBA00022707"/>
    </source>
</evidence>
<evidence type="ECO:0000256" key="10">
    <source>
        <dbReference type="SAM" id="MobiDB-lite"/>
    </source>
</evidence>
<dbReference type="InterPro" id="IPR024958">
    <property type="entry name" value="GRASP_PDZ"/>
</dbReference>
<dbReference type="PANTHER" id="PTHR12893:SF2">
    <property type="entry name" value="GOLGI REASSEMBLY-STACKING PROTEIN 1"/>
    <property type="match status" value="1"/>
</dbReference>
<evidence type="ECO:0000256" key="7">
    <source>
        <dbReference type="ARBA" id="ARBA00023136"/>
    </source>
</evidence>
<dbReference type="SUPFAM" id="SSF50156">
    <property type="entry name" value="PDZ domain-like"/>
    <property type="match status" value="2"/>
</dbReference>
<evidence type="ECO:0000256" key="2">
    <source>
        <dbReference type="ARBA" id="ARBA00007144"/>
    </source>
</evidence>
<feature type="region of interest" description="Disordered" evidence="10">
    <location>
        <begin position="74"/>
        <end position="93"/>
    </location>
</feature>
<evidence type="ECO:0000259" key="11">
    <source>
        <dbReference type="PROSITE" id="PS51865"/>
    </source>
</evidence>
<evidence type="ECO:0000256" key="6">
    <source>
        <dbReference type="ARBA" id="ARBA00023034"/>
    </source>
</evidence>
<keyword evidence="13" id="KW-1185">Reference proteome</keyword>
<dbReference type="Pfam" id="PF04495">
    <property type="entry name" value="GRASP55_65"/>
    <property type="match status" value="1"/>
</dbReference>
<keyword evidence="4" id="KW-0519">Myristate</keyword>
<keyword evidence="5" id="KW-0677">Repeat</keyword>
<dbReference type="STRING" id="137246.A0A401SFR4"/>
<organism evidence="12 13">
    <name type="scientific">Chiloscyllium punctatum</name>
    <name type="common">Brownbanded bambooshark</name>
    <name type="synonym">Hemiscyllium punctatum</name>
    <dbReference type="NCBI Taxonomy" id="137246"/>
    <lineage>
        <taxon>Eukaryota</taxon>
        <taxon>Metazoa</taxon>
        <taxon>Chordata</taxon>
        <taxon>Craniata</taxon>
        <taxon>Vertebrata</taxon>
        <taxon>Chondrichthyes</taxon>
        <taxon>Elasmobranchii</taxon>
        <taxon>Galeomorphii</taxon>
        <taxon>Galeoidea</taxon>
        <taxon>Orectolobiformes</taxon>
        <taxon>Hemiscylliidae</taxon>
        <taxon>Chiloscyllium</taxon>
    </lineage>
</organism>
<keyword evidence="9" id="KW-0862">Zinc</keyword>
<feature type="domain" description="PDZ GRASP-type" evidence="11">
    <location>
        <begin position="248"/>
        <end position="336"/>
    </location>
</feature>
<keyword evidence="8" id="KW-0449">Lipoprotein</keyword>
<evidence type="ECO:0000313" key="13">
    <source>
        <dbReference type="Proteomes" id="UP000287033"/>
    </source>
</evidence>
<reference evidence="12 13" key="1">
    <citation type="journal article" date="2018" name="Nat. Ecol. Evol.">
        <title>Shark genomes provide insights into elasmobranch evolution and the origin of vertebrates.</title>
        <authorList>
            <person name="Hara Y"/>
            <person name="Yamaguchi K"/>
            <person name="Onimaru K"/>
            <person name="Kadota M"/>
            <person name="Koyanagi M"/>
            <person name="Keeley SD"/>
            <person name="Tatsumi K"/>
            <person name="Tanaka K"/>
            <person name="Motone F"/>
            <person name="Kageyama Y"/>
            <person name="Nozu R"/>
            <person name="Adachi N"/>
            <person name="Nishimura O"/>
            <person name="Nakagawa R"/>
            <person name="Tanegashima C"/>
            <person name="Kiyatake I"/>
            <person name="Matsumoto R"/>
            <person name="Murakumo K"/>
            <person name="Nishida K"/>
            <person name="Terakita A"/>
            <person name="Kuratani S"/>
            <person name="Sato K"/>
            <person name="Hyodo S Kuraku.S."/>
        </authorList>
    </citation>
    <scope>NUCLEOTIDE SEQUENCE [LARGE SCALE GENOMIC DNA]</scope>
</reference>